<gene>
    <name evidence="1" type="ORF">KCG35_12250</name>
</gene>
<evidence type="ECO:0000313" key="1">
    <source>
        <dbReference type="EMBL" id="MBU2711832.1"/>
    </source>
</evidence>
<dbReference type="Gene3D" id="3.30.160.370">
    <property type="entry name" value="Domain of unknown function DUF5064"/>
    <property type="match status" value="1"/>
</dbReference>
<sequence>MNGLTQKKFVYNVSRQAQEAEVDINYEIYPEDPNKAVVVNVNINSKKGNVKETEVLRRDEFYNFAQRVKSILRRNGLFGEGLMISGWNKAYLTGHEYYDIYNKIKSQLNYTTHSIDLNRFFRAKKQ</sequence>
<evidence type="ECO:0000313" key="2">
    <source>
        <dbReference type="Proteomes" id="UP000690515"/>
    </source>
</evidence>
<dbReference type="EMBL" id="JAGSOY010000025">
    <property type="protein sequence ID" value="MBU2711832.1"/>
    <property type="molecule type" value="Genomic_DNA"/>
</dbReference>
<accession>A0ABS5ZCP1</accession>
<dbReference type="Proteomes" id="UP000690515">
    <property type="component" value="Unassembled WGS sequence"/>
</dbReference>
<dbReference type="InterPro" id="IPR032024">
    <property type="entry name" value="DUF5064"/>
</dbReference>
<dbReference type="RefSeq" id="WP_215819985.1">
    <property type="nucleotide sequence ID" value="NZ_JAGSOY010000025.1"/>
</dbReference>
<dbReference type="Pfam" id="PF16703">
    <property type="entry name" value="DUF5064"/>
    <property type="match status" value="1"/>
</dbReference>
<proteinExistence type="predicted"/>
<reference evidence="1 2" key="1">
    <citation type="submission" date="2021-04" db="EMBL/GenBank/DDBJ databases">
        <authorList>
            <person name="Pira H."/>
            <person name="Risdian C."/>
            <person name="Wink J."/>
        </authorList>
    </citation>
    <scope>NUCLEOTIDE SEQUENCE [LARGE SCALE GENOMIC DNA]</scope>
    <source>
        <strain evidence="1 2">WH53</strain>
    </source>
</reference>
<protein>
    <submittedName>
        <fullName evidence="1">DUF5064 family protein</fullName>
    </submittedName>
</protein>
<keyword evidence="2" id="KW-1185">Reference proteome</keyword>
<name>A0ABS5ZCP1_9GAMM</name>
<comment type="caution">
    <text evidence="1">The sequence shown here is derived from an EMBL/GenBank/DDBJ whole genome shotgun (WGS) entry which is preliminary data.</text>
</comment>
<organism evidence="1 2">
    <name type="scientific">Zooshikella harenae</name>
    <dbReference type="NCBI Taxonomy" id="2827238"/>
    <lineage>
        <taxon>Bacteria</taxon>
        <taxon>Pseudomonadati</taxon>
        <taxon>Pseudomonadota</taxon>
        <taxon>Gammaproteobacteria</taxon>
        <taxon>Oceanospirillales</taxon>
        <taxon>Zooshikellaceae</taxon>
        <taxon>Zooshikella</taxon>
    </lineage>
</organism>